<keyword evidence="2" id="KW-1185">Reference proteome</keyword>
<dbReference type="GO" id="GO:0016787">
    <property type="term" value="F:hydrolase activity"/>
    <property type="evidence" value="ECO:0007669"/>
    <property type="project" value="UniProtKB-KW"/>
</dbReference>
<dbReference type="Proteomes" id="UP001287356">
    <property type="component" value="Unassembled WGS sequence"/>
</dbReference>
<protein>
    <submittedName>
        <fullName evidence="1">Alpha beta hydrolase fold family</fullName>
    </submittedName>
</protein>
<reference evidence="1" key="2">
    <citation type="submission" date="2023-06" db="EMBL/GenBank/DDBJ databases">
        <authorList>
            <consortium name="Lawrence Berkeley National Laboratory"/>
            <person name="Haridas S."/>
            <person name="Hensen N."/>
            <person name="Bonometti L."/>
            <person name="Westerberg I."/>
            <person name="Brannstrom I.O."/>
            <person name="Guillou S."/>
            <person name="Cros-Aarteil S."/>
            <person name="Calhoun S."/>
            <person name="Kuo A."/>
            <person name="Mondo S."/>
            <person name="Pangilinan J."/>
            <person name="Riley R."/>
            <person name="Labutti K."/>
            <person name="Andreopoulos B."/>
            <person name="Lipzen A."/>
            <person name="Chen C."/>
            <person name="Yanf M."/>
            <person name="Daum C."/>
            <person name="Ng V."/>
            <person name="Clum A."/>
            <person name="Steindorff A."/>
            <person name="Ohm R."/>
            <person name="Martin F."/>
            <person name="Silar P."/>
            <person name="Natvig D."/>
            <person name="Lalanne C."/>
            <person name="Gautier V."/>
            <person name="Ament-Velasquez S.L."/>
            <person name="Kruys A."/>
            <person name="Hutchinson M.I."/>
            <person name="Powell A.J."/>
            <person name="Barry K."/>
            <person name="Miller A.N."/>
            <person name="Grigoriev I.V."/>
            <person name="Debuchy R."/>
            <person name="Gladieux P."/>
            <person name="Thoren M.H."/>
            <person name="Johannesson H."/>
        </authorList>
    </citation>
    <scope>NUCLEOTIDE SEQUENCE</scope>
    <source>
        <strain evidence="1">CBS 958.72</strain>
    </source>
</reference>
<sequence>MISNTLARYVFMRLTIWSLRTVAPLSLLYCAARLFWCSFLPQPLELIALLEAVFYLCASLPRQHALDKSSPRSIQRTRQERRRLFDRCVGSVPDLEKFLASWFKGGSLDDVRAENVKDFLAWGFLYKTRATAEDDDELSEYLRETEKILGRTFPPGRGPHRPAQVSADALQLQHKPFLFYAIAVGGDDVMTYATLRWHGLVHYRLPLSQTLSVFPFRPHTVFSRGVSRSKYLSYWYRPHTAATTKRLPVLLLHGVGVGLRTYAGFLGEFMRQDAADDGETGIIAVEMMAISMRMTRGYLARREMLAELRAILRRHGWDSGKFVIAAESYGTILATHLLQTLEPARVGPVLLADPVALCFHWGGVPFNFLYRRPRSASEWQLHYFASTDMGIAHAITRRFDWSENVLWKADLAQLRDVTVVLARSDIIIDAHAVKRYLLEDPEPGFGFVDARNCERGSSQDTVLGGKGRTLLWYDHINHAEMFETAEDRQPMVDILNKYCSMAE</sequence>
<reference evidence="1" key="1">
    <citation type="journal article" date="2023" name="Mol. Phylogenet. Evol.">
        <title>Genome-scale phylogeny and comparative genomics of the fungal order Sordariales.</title>
        <authorList>
            <person name="Hensen N."/>
            <person name="Bonometti L."/>
            <person name="Westerberg I."/>
            <person name="Brannstrom I.O."/>
            <person name="Guillou S."/>
            <person name="Cros-Aarteil S."/>
            <person name="Calhoun S."/>
            <person name="Haridas S."/>
            <person name="Kuo A."/>
            <person name="Mondo S."/>
            <person name="Pangilinan J."/>
            <person name="Riley R."/>
            <person name="LaButti K."/>
            <person name="Andreopoulos B."/>
            <person name="Lipzen A."/>
            <person name="Chen C."/>
            <person name="Yan M."/>
            <person name="Daum C."/>
            <person name="Ng V."/>
            <person name="Clum A."/>
            <person name="Steindorff A."/>
            <person name="Ohm R.A."/>
            <person name="Martin F."/>
            <person name="Silar P."/>
            <person name="Natvig D.O."/>
            <person name="Lalanne C."/>
            <person name="Gautier V."/>
            <person name="Ament-Velasquez S.L."/>
            <person name="Kruys A."/>
            <person name="Hutchinson M.I."/>
            <person name="Powell A.J."/>
            <person name="Barry K."/>
            <person name="Miller A.N."/>
            <person name="Grigoriev I.V."/>
            <person name="Debuchy R."/>
            <person name="Gladieux P."/>
            <person name="Hiltunen Thoren M."/>
            <person name="Johannesson H."/>
        </authorList>
    </citation>
    <scope>NUCLEOTIDE SEQUENCE</scope>
    <source>
        <strain evidence="1">CBS 958.72</strain>
    </source>
</reference>
<dbReference type="SUPFAM" id="SSF53474">
    <property type="entry name" value="alpha/beta-Hydrolases"/>
    <property type="match status" value="1"/>
</dbReference>
<dbReference type="PANTHER" id="PTHR37471:SF1">
    <property type="entry name" value="AB HYDROLASE-1 DOMAIN-CONTAINING PROTEIN"/>
    <property type="match status" value="1"/>
</dbReference>
<organism evidence="1 2">
    <name type="scientific">Lasiosphaeria ovina</name>
    <dbReference type="NCBI Taxonomy" id="92902"/>
    <lineage>
        <taxon>Eukaryota</taxon>
        <taxon>Fungi</taxon>
        <taxon>Dikarya</taxon>
        <taxon>Ascomycota</taxon>
        <taxon>Pezizomycotina</taxon>
        <taxon>Sordariomycetes</taxon>
        <taxon>Sordariomycetidae</taxon>
        <taxon>Sordariales</taxon>
        <taxon>Lasiosphaeriaceae</taxon>
        <taxon>Lasiosphaeria</taxon>
    </lineage>
</organism>
<evidence type="ECO:0000313" key="2">
    <source>
        <dbReference type="Proteomes" id="UP001287356"/>
    </source>
</evidence>
<accession>A0AAE0TYV8</accession>
<name>A0AAE0TYV8_9PEZI</name>
<dbReference type="Gene3D" id="3.40.50.1820">
    <property type="entry name" value="alpha/beta hydrolase"/>
    <property type="match status" value="1"/>
</dbReference>
<dbReference type="AlphaFoldDB" id="A0AAE0TYV8"/>
<proteinExistence type="predicted"/>
<keyword evidence="1" id="KW-0378">Hydrolase</keyword>
<evidence type="ECO:0000313" key="1">
    <source>
        <dbReference type="EMBL" id="KAK3384621.1"/>
    </source>
</evidence>
<comment type="caution">
    <text evidence="1">The sequence shown here is derived from an EMBL/GenBank/DDBJ whole genome shotgun (WGS) entry which is preliminary data.</text>
</comment>
<gene>
    <name evidence="1" type="ORF">B0T24DRAFT_93483</name>
</gene>
<dbReference type="PANTHER" id="PTHR37471">
    <property type="entry name" value="UNNAMED PRODUCT"/>
    <property type="match status" value="1"/>
</dbReference>
<dbReference type="InterPro" id="IPR029058">
    <property type="entry name" value="AB_hydrolase_fold"/>
</dbReference>
<dbReference type="EMBL" id="JAULSN010000001">
    <property type="protein sequence ID" value="KAK3384621.1"/>
    <property type="molecule type" value="Genomic_DNA"/>
</dbReference>